<evidence type="ECO:0000256" key="8">
    <source>
        <dbReference type="ARBA" id="ARBA00022989"/>
    </source>
</evidence>
<dbReference type="GO" id="GO:0051119">
    <property type="term" value="F:sugar transmembrane transporter activity"/>
    <property type="evidence" value="ECO:0007669"/>
    <property type="project" value="InterPro"/>
</dbReference>
<keyword evidence="4" id="KW-1003">Cell membrane</keyword>
<evidence type="ECO:0000256" key="10">
    <source>
        <dbReference type="SAM" id="MobiDB-lite"/>
    </source>
</evidence>
<dbReference type="Gene3D" id="1.20.1280.290">
    <property type="match status" value="1"/>
</dbReference>
<reference evidence="12" key="1">
    <citation type="submission" date="2023-10" db="EMBL/GenBank/DDBJ databases">
        <authorList>
            <person name="Domelevo Entfellner J.-B."/>
        </authorList>
    </citation>
    <scope>NUCLEOTIDE SEQUENCE</scope>
</reference>
<evidence type="ECO:0000313" key="12">
    <source>
        <dbReference type="EMBL" id="CAJ1963580.1"/>
    </source>
</evidence>
<dbReference type="Pfam" id="PF03083">
    <property type="entry name" value="MtN3_slv"/>
    <property type="match status" value="1"/>
</dbReference>
<comment type="similarity">
    <text evidence="2">Belongs to the SWEET sugar transporter family.</text>
</comment>
<name>A0AA86SSR0_9FABA</name>
<evidence type="ECO:0000313" key="13">
    <source>
        <dbReference type="Proteomes" id="UP001189624"/>
    </source>
</evidence>
<evidence type="ECO:0000256" key="2">
    <source>
        <dbReference type="ARBA" id="ARBA00007809"/>
    </source>
</evidence>
<dbReference type="InterPro" id="IPR047664">
    <property type="entry name" value="SWEET"/>
</dbReference>
<proteinExistence type="inferred from homology"/>
<dbReference type="Gramene" id="rna-AYBTSS11_LOCUS19850">
    <property type="protein sequence ID" value="CAJ1963580.1"/>
    <property type="gene ID" value="gene-AYBTSS11_LOCUS19850"/>
</dbReference>
<feature type="transmembrane region" description="Helical" evidence="11">
    <location>
        <begin position="20"/>
        <end position="39"/>
    </location>
</feature>
<keyword evidence="8 11" id="KW-1133">Transmembrane helix</keyword>
<dbReference type="AlphaFoldDB" id="A0AA86SSR0"/>
<evidence type="ECO:0000256" key="5">
    <source>
        <dbReference type="ARBA" id="ARBA00022597"/>
    </source>
</evidence>
<dbReference type="EMBL" id="OY731403">
    <property type="protein sequence ID" value="CAJ1963580.1"/>
    <property type="molecule type" value="Genomic_DNA"/>
</dbReference>
<organism evidence="12 13">
    <name type="scientific">Sphenostylis stenocarpa</name>
    <dbReference type="NCBI Taxonomy" id="92480"/>
    <lineage>
        <taxon>Eukaryota</taxon>
        <taxon>Viridiplantae</taxon>
        <taxon>Streptophyta</taxon>
        <taxon>Embryophyta</taxon>
        <taxon>Tracheophyta</taxon>
        <taxon>Spermatophyta</taxon>
        <taxon>Magnoliopsida</taxon>
        <taxon>eudicotyledons</taxon>
        <taxon>Gunneridae</taxon>
        <taxon>Pentapetalae</taxon>
        <taxon>rosids</taxon>
        <taxon>fabids</taxon>
        <taxon>Fabales</taxon>
        <taxon>Fabaceae</taxon>
        <taxon>Papilionoideae</taxon>
        <taxon>50 kb inversion clade</taxon>
        <taxon>NPAAA clade</taxon>
        <taxon>indigoferoid/millettioid clade</taxon>
        <taxon>Phaseoleae</taxon>
        <taxon>Sphenostylis</taxon>
    </lineage>
</organism>
<dbReference type="Proteomes" id="UP001189624">
    <property type="component" value="Chromosome 6"/>
</dbReference>
<accession>A0AA86SSR0</accession>
<dbReference type="GO" id="GO:0005886">
    <property type="term" value="C:plasma membrane"/>
    <property type="evidence" value="ECO:0007669"/>
    <property type="project" value="UniProtKB-SubCell"/>
</dbReference>
<keyword evidence="13" id="KW-1185">Reference proteome</keyword>
<evidence type="ECO:0000256" key="1">
    <source>
        <dbReference type="ARBA" id="ARBA00004651"/>
    </source>
</evidence>
<dbReference type="InterPro" id="IPR004316">
    <property type="entry name" value="SWEET_rpt"/>
</dbReference>
<protein>
    <submittedName>
        <fullName evidence="12">Uncharacterized protein</fullName>
    </submittedName>
</protein>
<keyword evidence="9 11" id="KW-0472">Membrane</keyword>
<feature type="region of interest" description="Disordered" evidence="10">
    <location>
        <begin position="87"/>
        <end position="108"/>
    </location>
</feature>
<evidence type="ECO:0000256" key="4">
    <source>
        <dbReference type="ARBA" id="ARBA00022475"/>
    </source>
</evidence>
<dbReference type="PANTHER" id="PTHR10791:SF222">
    <property type="entry name" value="BIDIRECTIONAL SUGAR TRANSPORTER SWEET15"/>
    <property type="match status" value="1"/>
</dbReference>
<evidence type="ECO:0000256" key="11">
    <source>
        <dbReference type="SAM" id="Phobius"/>
    </source>
</evidence>
<keyword evidence="7" id="KW-0677">Repeat</keyword>
<evidence type="ECO:0000256" key="7">
    <source>
        <dbReference type="ARBA" id="ARBA00022737"/>
    </source>
</evidence>
<dbReference type="PANTHER" id="PTHR10791">
    <property type="entry name" value="RAG1-ACTIVATING PROTEIN 1"/>
    <property type="match status" value="1"/>
</dbReference>
<evidence type="ECO:0000256" key="9">
    <source>
        <dbReference type="ARBA" id="ARBA00023136"/>
    </source>
</evidence>
<sequence>MNAIMWLAYGLFNKDNCVALPNVGGVALGVVQMVLYAIYRNGGAKEQALEGVVKTIVVVNPLGLAEVFPIAVDDEKGLVDMVNNQQSLEKNKEEDAQGKNVEANDSPV</sequence>
<evidence type="ECO:0000256" key="3">
    <source>
        <dbReference type="ARBA" id="ARBA00022448"/>
    </source>
</evidence>
<keyword evidence="6 11" id="KW-0812">Transmembrane</keyword>
<evidence type="ECO:0000256" key="6">
    <source>
        <dbReference type="ARBA" id="ARBA00022692"/>
    </source>
</evidence>
<comment type="subcellular location">
    <subcellularLocation>
        <location evidence="1">Cell membrane</location>
        <topology evidence="1">Multi-pass membrane protein</topology>
    </subcellularLocation>
</comment>
<keyword evidence="5" id="KW-0762">Sugar transport</keyword>
<gene>
    <name evidence="12" type="ORF">AYBTSS11_LOCUS19850</name>
</gene>
<keyword evidence="3" id="KW-0813">Transport</keyword>